<proteinExistence type="predicted"/>
<name>A0A481ZC40_9VIRU</name>
<accession>A0A481ZC40</accession>
<evidence type="ECO:0000313" key="1">
    <source>
        <dbReference type="EMBL" id="QBK93055.1"/>
    </source>
</evidence>
<dbReference type="EMBL" id="MK500589">
    <property type="protein sequence ID" value="QBK93055.1"/>
    <property type="molecule type" value="Genomic_DNA"/>
</dbReference>
<gene>
    <name evidence="1" type="ORF">LCPAC403_01890</name>
</gene>
<reference evidence="1" key="1">
    <citation type="journal article" date="2019" name="MBio">
        <title>Virus Genomes from Deep Sea Sediments Expand the Ocean Megavirome and Support Independent Origins of Viral Gigantism.</title>
        <authorList>
            <person name="Backstrom D."/>
            <person name="Yutin N."/>
            <person name="Jorgensen S.L."/>
            <person name="Dharamshi J."/>
            <person name="Homa F."/>
            <person name="Zaremba-Niedwiedzka K."/>
            <person name="Spang A."/>
            <person name="Wolf Y.I."/>
            <person name="Koonin E.V."/>
            <person name="Ettema T.J."/>
        </authorList>
    </citation>
    <scope>NUCLEOTIDE SEQUENCE</scope>
</reference>
<protein>
    <submittedName>
        <fullName evidence="1">Uncharacterized protein</fullName>
    </submittedName>
</protein>
<sequence>MENHGVVENTEETWRSMAKEVFVKSEKFWNELHKNIDYYMIDITNKLISVGMFEKKMVKYALMERKEFFSAKLIFISLYSNGSIFTDTLEDQWYYENFLPLFIKIAELSPSKKISLKWVLDLNPCEEIKFSNYNECNQDNQWIEYNNDLFHSLGPLASLYRNHPDLFVNDITQDQSIMMHFLVRWDHYCI</sequence>
<organism evidence="1">
    <name type="scientific">Pithovirus LCPAC403</name>
    <dbReference type="NCBI Taxonomy" id="2506596"/>
    <lineage>
        <taxon>Viruses</taxon>
        <taxon>Pithoviruses</taxon>
    </lineage>
</organism>